<dbReference type="InterPro" id="IPR031165">
    <property type="entry name" value="GNAT_YJDJ"/>
</dbReference>
<dbReference type="Gene3D" id="3.40.630.30">
    <property type="match status" value="1"/>
</dbReference>
<proteinExistence type="predicted"/>
<dbReference type="InterPro" id="IPR045057">
    <property type="entry name" value="Gcn5-rel_NAT"/>
</dbReference>
<dbReference type="Pfam" id="PF14542">
    <property type="entry name" value="Acetyltransf_CG"/>
    <property type="match status" value="1"/>
</dbReference>
<evidence type="ECO:0000313" key="3">
    <source>
        <dbReference type="Proteomes" id="UP000198889"/>
    </source>
</evidence>
<name>A0A1G4TI07_9HYPH</name>
<feature type="domain" description="N-acetyltransferase" evidence="1">
    <location>
        <begin position="10"/>
        <end position="95"/>
    </location>
</feature>
<dbReference type="Proteomes" id="UP000198889">
    <property type="component" value="Unassembled WGS sequence"/>
</dbReference>
<dbReference type="EMBL" id="FMTP01000004">
    <property type="protein sequence ID" value="SCW80465.1"/>
    <property type="molecule type" value="Genomic_DNA"/>
</dbReference>
<evidence type="ECO:0000313" key="2">
    <source>
        <dbReference type="EMBL" id="SCW80465.1"/>
    </source>
</evidence>
<protein>
    <recommendedName>
        <fullName evidence="1">N-acetyltransferase domain-containing protein</fullName>
    </recommendedName>
</protein>
<gene>
    <name evidence="2" type="ORF">SAMN05660859_2949</name>
</gene>
<dbReference type="InterPro" id="IPR016181">
    <property type="entry name" value="Acyl_CoA_acyltransferase"/>
</dbReference>
<dbReference type="PROSITE" id="PS51729">
    <property type="entry name" value="GNAT_YJDJ"/>
    <property type="match status" value="1"/>
</dbReference>
<accession>A0A1G4TI07</accession>
<dbReference type="PANTHER" id="PTHR31435">
    <property type="entry name" value="PROTEIN NATD1"/>
    <property type="match status" value="1"/>
</dbReference>
<dbReference type="PANTHER" id="PTHR31435:SF10">
    <property type="entry name" value="BSR4717 PROTEIN"/>
    <property type="match status" value="1"/>
</dbReference>
<keyword evidence="3" id="KW-1185">Reference proteome</keyword>
<organism evidence="2 3">
    <name type="scientific">Ancylobacter rudongensis</name>
    <dbReference type="NCBI Taxonomy" id="177413"/>
    <lineage>
        <taxon>Bacteria</taxon>
        <taxon>Pseudomonadati</taxon>
        <taxon>Pseudomonadota</taxon>
        <taxon>Alphaproteobacteria</taxon>
        <taxon>Hyphomicrobiales</taxon>
        <taxon>Xanthobacteraceae</taxon>
        <taxon>Ancylobacter</taxon>
    </lineage>
</organism>
<dbReference type="STRING" id="177413.SAMN05660859_2949"/>
<dbReference type="AlphaFoldDB" id="A0A1G4TI07"/>
<reference evidence="3" key="1">
    <citation type="submission" date="2016-10" db="EMBL/GenBank/DDBJ databases">
        <authorList>
            <person name="Varghese N."/>
            <person name="Submissions S."/>
        </authorList>
    </citation>
    <scope>NUCLEOTIDE SEQUENCE [LARGE SCALE GENOMIC DNA]</scope>
    <source>
        <strain evidence="3">CGMCC 1.1761</strain>
    </source>
</reference>
<dbReference type="RefSeq" id="WP_018389952.1">
    <property type="nucleotide sequence ID" value="NZ_FMTP01000004.1"/>
</dbReference>
<sequence length="106" mass="11646">MSMNGEVPVRDNRAADRFEIEQDGQTAIAQYILAHDHIIFTHTEVPPELGGRGLATKLVEAGLASARQRGLAVVPRCSVFGRYMMKHPETHDLMPAEIRATLGLPV</sequence>
<dbReference type="SUPFAM" id="SSF55729">
    <property type="entry name" value="Acyl-CoA N-acyltransferases (Nat)"/>
    <property type="match status" value="1"/>
</dbReference>
<evidence type="ECO:0000259" key="1">
    <source>
        <dbReference type="PROSITE" id="PS51729"/>
    </source>
</evidence>